<protein>
    <submittedName>
        <fullName evidence="1">Uncharacterized protein</fullName>
    </submittedName>
</protein>
<feature type="non-terminal residue" evidence="1">
    <location>
        <position position="93"/>
    </location>
</feature>
<dbReference type="RefSeq" id="WP_336559022.1">
    <property type="nucleotide sequence ID" value="NZ_JBBAYM010000225.1"/>
</dbReference>
<evidence type="ECO:0000313" key="2">
    <source>
        <dbReference type="Proteomes" id="UP001365781"/>
    </source>
</evidence>
<organism evidence="1 2">
    <name type="scientific">Streptomyces brasiliscabiei</name>
    <dbReference type="NCBI Taxonomy" id="2736302"/>
    <lineage>
        <taxon>Bacteria</taxon>
        <taxon>Bacillati</taxon>
        <taxon>Actinomycetota</taxon>
        <taxon>Actinomycetes</taxon>
        <taxon>Kitasatosporales</taxon>
        <taxon>Streptomycetaceae</taxon>
        <taxon>Streptomyces</taxon>
    </lineage>
</organism>
<gene>
    <name evidence="1" type="ORF">WB403_49345</name>
</gene>
<comment type="caution">
    <text evidence="1">The sequence shown here is derived from an EMBL/GenBank/DDBJ whole genome shotgun (WGS) entry which is preliminary data.</text>
</comment>
<keyword evidence="2" id="KW-1185">Reference proteome</keyword>
<dbReference type="EMBL" id="JBBAYM010000225">
    <property type="protein sequence ID" value="MEI5617114.1"/>
    <property type="molecule type" value="Genomic_DNA"/>
</dbReference>
<reference evidence="1 2" key="1">
    <citation type="submission" date="2024-03" db="EMBL/GenBank/DDBJ databases">
        <title>First Report of Pectobacterium brasiliscabiei causing potato scab in china.</title>
        <authorList>
            <person name="Handique U."/>
        </authorList>
    </citation>
    <scope>NUCLEOTIDE SEQUENCE [LARGE SCALE GENOMIC DNA]</scope>
    <source>
        <strain evidence="1 2">ZRIMU1503</strain>
    </source>
</reference>
<name>A0ABU8GV91_9ACTN</name>
<sequence>KGNGSLALLNPFLKERGTKADGRVDVDIDVSGRTSAPVARGRVSVSGGSIADPETGMRLSALTARLALEGDKVRLVEASATTGRGGTISASGQ</sequence>
<feature type="non-terminal residue" evidence="1">
    <location>
        <position position="1"/>
    </location>
</feature>
<evidence type="ECO:0000313" key="1">
    <source>
        <dbReference type="EMBL" id="MEI5617114.1"/>
    </source>
</evidence>
<dbReference type="Proteomes" id="UP001365781">
    <property type="component" value="Unassembled WGS sequence"/>
</dbReference>
<proteinExistence type="predicted"/>
<accession>A0ABU8GV91</accession>